<organism evidence="1 2">
    <name type="scientific">Naganishia onofrii</name>
    <dbReference type="NCBI Taxonomy" id="1851511"/>
    <lineage>
        <taxon>Eukaryota</taxon>
        <taxon>Fungi</taxon>
        <taxon>Dikarya</taxon>
        <taxon>Basidiomycota</taxon>
        <taxon>Agaricomycotina</taxon>
        <taxon>Tremellomycetes</taxon>
        <taxon>Filobasidiales</taxon>
        <taxon>Filobasidiaceae</taxon>
        <taxon>Naganishia</taxon>
    </lineage>
</organism>
<protein>
    <submittedName>
        <fullName evidence="1">Uncharacterized protein</fullName>
    </submittedName>
</protein>
<keyword evidence="2" id="KW-1185">Reference proteome</keyword>
<name>A0ACC2XT82_9TREE</name>
<accession>A0ACC2XT82</accession>
<dbReference type="EMBL" id="JASBWV010000005">
    <property type="protein sequence ID" value="KAJ9126447.1"/>
    <property type="molecule type" value="Genomic_DNA"/>
</dbReference>
<comment type="caution">
    <text evidence="1">The sequence shown here is derived from an EMBL/GenBank/DDBJ whole genome shotgun (WGS) entry which is preliminary data.</text>
</comment>
<reference evidence="1" key="1">
    <citation type="submission" date="2023-04" db="EMBL/GenBank/DDBJ databases">
        <title>Draft Genome sequencing of Naganishia species isolated from polar environments using Oxford Nanopore Technology.</title>
        <authorList>
            <person name="Leo P."/>
            <person name="Venkateswaran K."/>
        </authorList>
    </citation>
    <scope>NUCLEOTIDE SEQUENCE</scope>
    <source>
        <strain evidence="1">DBVPG 5303</strain>
    </source>
</reference>
<dbReference type="Proteomes" id="UP001234202">
    <property type="component" value="Unassembled WGS sequence"/>
</dbReference>
<evidence type="ECO:0000313" key="1">
    <source>
        <dbReference type="EMBL" id="KAJ9126447.1"/>
    </source>
</evidence>
<sequence>MSSTESPAGKTYRDAINLLNTCQSNAATIEAIRKSGLKMNQYAIPEMIEYLHRLGYKAEDLNALNVIHITGTKGKGSTSAFVERICRERFIEKGYFGDGGVSRLRNKEEEGDDDVVSGGDEEWYGGIGNNNGAFSSGLYTSPHLCAVRERIRINGKPIPEHLFAKFFFEVWERLDAYAGSSAISPSGLSEEHLSQLARHPVYFRFLTLLAFHTFLATKTRLTVLEVGMGGTYDSTNVVPKPLVCGVTALGLDHTFMLGDTIEEIARNKGGIYKKDVKCYSVVQEGGKGEKELREMAEQAKAASFELVPVDPKLESVKLGKFRLRASRARPTSLTALSEPAGPLGQVPDDYLPYLERTRWPGRCQTVEDPASTAAHQTTWYLDGAHTVESLTCCGDWAFSTDGMLATRELGGEEEKRVLIFNCTSGRSARGLLAALLDAAKKGLQAQGQTNDGDDAILKWFDKVVFCTNVTYTDGGFKGDLTSKAIDPNDLSALATQHQLEEAWRSLLPSYPSGNIHVVPSIEHAVRVVRAVPAQHVKVLVAGSLHLVGGVMEVAGLSEVAISMA</sequence>
<proteinExistence type="predicted"/>
<gene>
    <name evidence="1" type="ORF">QFC24_002190</name>
</gene>
<evidence type="ECO:0000313" key="2">
    <source>
        <dbReference type="Proteomes" id="UP001234202"/>
    </source>
</evidence>